<dbReference type="EMBL" id="JBHUDJ010000003">
    <property type="protein sequence ID" value="MFD1586983.1"/>
    <property type="molecule type" value="Genomic_DNA"/>
</dbReference>
<dbReference type="InterPro" id="IPR048764">
    <property type="entry name" value="PylC_N"/>
</dbReference>
<comment type="caution">
    <text evidence="3">The sequence shown here is derived from an EMBL/GenBank/DDBJ whole genome shotgun (WGS) entry which is preliminary data.</text>
</comment>
<gene>
    <name evidence="3" type="ORF">ACFR9U_08305</name>
</gene>
<dbReference type="AlphaFoldDB" id="A0ABD6CAY4"/>
<sequence length="391" mass="44481">MEKASIVVPAASAASSVAFHRSLGRRGIRTIAVSETETAPSFRSRYCDETVLVSDPKEDITGYKEALLALAMRPDVETIVPLREEDIYVLSKYRQEFAEHIATPWPSFETLRTVHDREKLFDAARKASVPVPETNTLDDVDDWGRRLVVKSRYALLTGDYLSDSAAEGIIEPRSATFLKPDERPDKERLRSEFKHNPHVQQFVDGTEFSLGVLYDDGEPVVETQKRIIRGKKYYCGPSVYHESVDIRELEELGRRLLTQLDWHGPADIDIIRDDNSGEYKLLEINPRFWATIQMEIHAGFDFPLYYWRMTQNDSRQSIPSPEPGIASHYLPGELSYIQSVLTEDHPLCDPPSVSSSGWEITRSIIGDHRFDLLDLDDPLPFVSRVADEVRG</sequence>
<dbReference type="Gene3D" id="3.30.470.20">
    <property type="entry name" value="ATP-grasp fold, B domain"/>
    <property type="match status" value="1"/>
</dbReference>
<dbReference type="Pfam" id="PF15632">
    <property type="entry name" value="ATPgrasp_Ter"/>
    <property type="match status" value="1"/>
</dbReference>
<name>A0ABD6CAY4_9EURY</name>
<protein>
    <submittedName>
        <fullName evidence="3">ATP-grasp domain-containing protein</fullName>
    </submittedName>
</protein>
<dbReference type="Proteomes" id="UP001597119">
    <property type="component" value="Unassembled WGS sequence"/>
</dbReference>
<keyword evidence="1" id="KW-0067">ATP-binding</keyword>
<dbReference type="Pfam" id="PF21360">
    <property type="entry name" value="PylC-like_N"/>
    <property type="match status" value="1"/>
</dbReference>
<evidence type="ECO:0000313" key="4">
    <source>
        <dbReference type="Proteomes" id="UP001597119"/>
    </source>
</evidence>
<evidence type="ECO:0000259" key="2">
    <source>
        <dbReference type="PROSITE" id="PS50975"/>
    </source>
</evidence>
<dbReference type="RefSeq" id="WP_247375592.1">
    <property type="nucleotide sequence ID" value="NZ_JALLGV010000001.1"/>
</dbReference>
<evidence type="ECO:0000256" key="1">
    <source>
        <dbReference type="PROSITE-ProRule" id="PRU00409"/>
    </source>
</evidence>
<organism evidence="3 4">
    <name type="scientific">Halorientalis brevis</name>
    <dbReference type="NCBI Taxonomy" id="1126241"/>
    <lineage>
        <taxon>Archaea</taxon>
        <taxon>Methanobacteriati</taxon>
        <taxon>Methanobacteriota</taxon>
        <taxon>Stenosarchaea group</taxon>
        <taxon>Halobacteria</taxon>
        <taxon>Halobacteriales</taxon>
        <taxon>Haloarculaceae</taxon>
        <taxon>Halorientalis</taxon>
    </lineage>
</organism>
<dbReference type="GO" id="GO:0005524">
    <property type="term" value="F:ATP binding"/>
    <property type="evidence" value="ECO:0007669"/>
    <property type="project" value="UniProtKB-UniRule"/>
</dbReference>
<accession>A0ABD6CAY4</accession>
<reference evidence="3 4" key="1">
    <citation type="journal article" date="2019" name="Int. J. Syst. Evol. Microbiol.">
        <title>The Global Catalogue of Microorganisms (GCM) 10K type strain sequencing project: providing services to taxonomists for standard genome sequencing and annotation.</title>
        <authorList>
            <consortium name="The Broad Institute Genomics Platform"/>
            <consortium name="The Broad Institute Genome Sequencing Center for Infectious Disease"/>
            <person name="Wu L."/>
            <person name="Ma J."/>
        </authorList>
    </citation>
    <scope>NUCLEOTIDE SEQUENCE [LARGE SCALE GENOMIC DNA]</scope>
    <source>
        <strain evidence="3 4">CGMCC 1.12125</strain>
    </source>
</reference>
<feature type="domain" description="ATP-grasp" evidence="2">
    <location>
        <begin position="121"/>
        <end position="311"/>
    </location>
</feature>
<evidence type="ECO:0000313" key="3">
    <source>
        <dbReference type="EMBL" id="MFD1586983.1"/>
    </source>
</evidence>
<dbReference type="PROSITE" id="PS50975">
    <property type="entry name" value="ATP_GRASP"/>
    <property type="match status" value="1"/>
</dbReference>
<dbReference type="Gene3D" id="3.40.50.20">
    <property type="match status" value="1"/>
</dbReference>
<keyword evidence="4" id="KW-1185">Reference proteome</keyword>
<keyword evidence="1" id="KW-0547">Nucleotide-binding</keyword>
<dbReference type="InterPro" id="IPR011761">
    <property type="entry name" value="ATP-grasp"/>
</dbReference>
<dbReference type="SUPFAM" id="SSF56059">
    <property type="entry name" value="Glutathione synthetase ATP-binding domain-like"/>
    <property type="match status" value="1"/>
</dbReference>
<proteinExistence type="predicted"/>